<feature type="transmembrane region" description="Helical" evidence="18">
    <location>
        <begin position="166"/>
        <end position="183"/>
    </location>
</feature>
<evidence type="ECO:0000256" key="7">
    <source>
        <dbReference type="ARBA" id="ARBA00022660"/>
    </source>
</evidence>
<feature type="transmembrane region" description="Helical" evidence="18">
    <location>
        <begin position="94"/>
        <end position="111"/>
    </location>
</feature>
<keyword evidence="11 18" id="KW-0249">Electron transport</keyword>
<evidence type="ECO:0000256" key="18">
    <source>
        <dbReference type="RuleBase" id="RU003403"/>
    </source>
</evidence>
<evidence type="ECO:0000256" key="14">
    <source>
        <dbReference type="ARBA" id="ARBA00023075"/>
    </source>
</evidence>
<dbReference type="PANTHER" id="PTHR46552">
    <property type="entry name" value="NADH-UBIQUINONE OXIDOREDUCTASE CHAIN 2"/>
    <property type="match status" value="1"/>
</dbReference>
<feature type="transmembrane region" description="Helical" evidence="18">
    <location>
        <begin position="304"/>
        <end position="322"/>
    </location>
</feature>
<keyword evidence="10 18" id="KW-1278">Translocase</keyword>
<organism evidence="20">
    <name type="scientific">Alobaldia tobae</name>
    <dbReference type="NCBI Taxonomy" id="2040484"/>
    <lineage>
        <taxon>Eukaryota</taxon>
        <taxon>Metazoa</taxon>
        <taxon>Ecdysozoa</taxon>
        <taxon>Arthropoda</taxon>
        <taxon>Hexapoda</taxon>
        <taxon>Insecta</taxon>
        <taxon>Pterygota</taxon>
        <taxon>Neoptera</taxon>
        <taxon>Paraneoptera</taxon>
        <taxon>Hemiptera</taxon>
        <taxon>Auchenorrhyncha</taxon>
        <taxon>Membracoidea</taxon>
        <taxon>Cicadellidae</taxon>
        <taxon>Deltocephalinae</taxon>
        <taxon>Deltocephalini</taxon>
        <taxon>Alobaldia</taxon>
    </lineage>
</organism>
<comment type="function">
    <text evidence="18">Core subunit of the mitochondrial membrane respiratory chain NADH dehydrogenase (Complex I) which catalyzes electron transfer from NADH through the respiratory chain, using ubiquinone as an electron acceptor. Essential for the catalytic activity and assembly of complex I.</text>
</comment>
<evidence type="ECO:0000256" key="3">
    <source>
        <dbReference type="ARBA" id="ARBA00007012"/>
    </source>
</evidence>
<feature type="transmembrane region" description="Helical" evidence="18">
    <location>
        <begin position="230"/>
        <end position="251"/>
    </location>
</feature>
<gene>
    <name evidence="20" type="primary">nad2</name>
</gene>
<feature type="transmembrane region" description="Helical" evidence="18">
    <location>
        <begin position="131"/>
        <end position="154"/>
    </location>
</feature>
<keyword evidence="7 18" id="KW-0679">Respiratory chain</keyword>
<comment type="similarity">
    <text evidence="3 18">Belongs to the complex I subunit 2 family.</text>
</comment>
<feature type="transmembrane region" description="Helical" evidence="18">
    <location>
        <begin position="189"/>
        <end position="209"/>
    </location>
</feature>
<sequence length="325" mass="37584">MIMLNLTKITLTNTMMIGVIMTICSNNWISMWMGLELSLLSFMPLIQNKLSTSSESMIKYFIIQSIASTMFLFSVISMLIGVSMMNEMIMMMSMLIKIGAAPFHNWVLMIIEKMDYFSMFMLLTMLKIPPLTIMFNINSTMLTIPIIMSMLMSSISCINQSSMKKTIGYSSIFNMGLMLSSINKFNVTIMFLMLYSMTMIMLILTISLMKINWINQMIFNEFSIWMKINLWVNMLSMGGFPPMLGFIMKMLILENLIFNNQLIITVIMLMTSMLVMMFYTRLAFSCMLNSSLFKKWVTNQNKPLMFFMAMNLLMTPFSLTLMSSM</sequence>
<dbReference type="GO" id="GO:0006120">
    <property type="term" value="P:mitochondrial electron transport, NADH to ubiquinone"/>
    <property type="evidence" value="ECO:0007669"/>
    <property type="project" value="InterPro"/>
</dbReference>
<protein>
    <recommendedName>
        <fullName evidence="5 18">NADH-ubiquinone oxidoreductase chain 2</fullName>
        <ecNumber evidence="4 18">7.1.1.2</ecNumber>
    </recommendedName>
</protein>
<keyword evidence="12 18" id="KW-1133">Transmembrane helix</keyword>
<evidence type="ECO:0000256" key="1">
    <source>
        <dbReference type="ARBA" id="ARBA00003257"/>
    </source>
</evidence>
<dbReference type="Pfam" id="PF00361">
    <property type="entry name" value="Proton_antipo_M"/>
    <property type="match status" value="1"/>
</dbReference>
<dbReference type="PRINTS" id="PR01436">
    <property type="entry name" value="NADHDHGNASE2"/>
</dbReference>
<evidence type="ECO:0000256" key="12">
    <source>
        <dbReference type="ARBA" id="ARBA00022989"/>
    </source>
</evidence>
<dbReference type="InterPro" id="IPR003917">
    <property type="entry name" value="NADH_UbQ_OxRdtase_chain2"/>
</dbReference>
<evidence type="ECO:0000256" key="17">
    <source>
        <dbReference type="ARBA" id="ARBA00049551"/>
    </source>
</evidence>
<dbReference type="GO" id="GO:0005743">
    <property type="term" value="C:mitochondrial inner membrane"/>
    <property type="evidence" value="ECO:0007669"/>
    <property type="project" value="UniProtKB-SubCell"/>
</dbReference>
<feature type="transmembrane region" description="Helical" evidence="18">
    <location>
        <begin position="263"/>
        <end position="284"/>
    </location>
</feature>
<evidence type="ECO:0000256" key="15">
    <source>
        <dbReference type="ARBA" id="ARBA00023128"/>
    </source>
</evidence>
<evidence type="ECO:0000256" key="5">
    <source>
        <dbReference type="ARBA" id="ARBA00021008"/>
    </source>
</evidence>
<reference evidence="20" key="1">
    <citation type="journal article" date="2017" name="Sci. Rep.">
        <title>Deep-level phylogeny of Cicadomorpha inferred from mitochondrial genomes sequenced by NGS.</title>
        <authorList>
            <person name="Song N."/>
            <person name="Cai W."/>
            <person name="Li H."/>
        </authorList>
    </citation>
    <scope>NUCLEOTIDE SEQUENCE</scope>
</reference>
<evidence type="ECO:0000259" key="19">
    <source>
        <dbReference type="Pfam" id="PF00361"/>
    </source>
</evidence>
<dbReference type="InterPro" id="IPR050175">
    <property type="entry name" value="Complex_I_Subunit_2"/>
</dbReference>
<feature type="transmembrane region" description="Helical" evidence="18">
    <location>
        <begin position="12"/>
        <end position="35"/>
    </location>
</feature>
<feature type="transmembrane region" description="Helical" evidence="18">
    <location>
        <begin position="60"/>
        <end position="82"/>
    </location>
</feature>
<dbReference type="PANTHER" id="PTHR46552:SF1">
    <property type="entry name" value="NADH-UBIQUINONE OXIDOREDUCTASE CHAIN 2"/>
    <property type="match status" value="1"/>
</dbReference>
<keyword evidence="8 18" id="KW-0812">Transmembrane</keyword>
<evidence type="ECO:0000256" key="6">
    <source>
        <dbReference type="ARBA" id="ARBA00022448"/>
    </source>
</evidence>
<keyword evidence="9 18" id="KW-0999">Mitochondrion inner membrane</keyword>
<evidence type="ECO:0000313" key="20">
    <source>
        <dbReference type="EMBL" id="ATG83162.1"/>
    </source>
</evidence>
<comment type="subcellular location">
    <subcellularLocation>
        <location evidence="2 18">Mitochondrion inner membrane</location>
        <topology evidence="2 18">Multi-pass membrane protein</topology>
    </subcellularLocation>
</comment>
<keyword evidence="14 18" id="KW-0830">Ubiquinone</keyword>
<keyword evidence="13 18" id="KW-0520">NAD</keyword>
<evidence type="ECO:0000256" key="4">
    <source>
        <dbReference type="ARBA" id="ARBA00012944"/>
    </source>
</evidence>
<comment type="function">
    <text evidence="1">Core subunit of the mitochondrial membrane respiratory chain NADH dehydrogenase (Complex I) that is believed to belong to the minimal assembly required for catalysis. Complex I functions in the transfer of electrons from NADH to the respiratory chain. The immediate electron acceptor for the enzyme is believed to be ubiquinone.</text>
</comment>
<evidence type="ECO:0000256" key="10">
    <source>
        <dbReference type="ARBA" id="ARBA00022967"/>
    </source>
</evidence>
<evidence type="ECO:0000256" key="2">
    <source>
        <dbReference type="ARBA" id="ARBA00004448"/>
    </source>
</evidence>
<dbReference type="InterPro" id="IPR001750">
    <property type="entry name" value="ND/Mrp_TM"/>
</dbReference>
<evidence type="ECO:0000256" key="8">
    <source>
        <dbReference type="ARBA" id="ARBA00022692"/>
    </source>
</evidence>
<evidence type="ECO:0000256" key="13">
    <source>
        <dbReference type="ARBA" id="ARBA00023027"/>
    </source>
</evidence>
<comment type="catalytic activity">
    <reaction evidence="17 18">
        <text>a ubiquinone + NADH + 5 H(+)(in) = a ubiquinol + NAD(+) + 4 H(+)(out)</text>
        <dbReference type="Rhea" id="RHEA:29091"/>
        <dbReference type="Rhea" id="RHEA-COMP:9565"/>
        <dbReference type="Rhea" id="RHEA-COMP:9566"/>
        <dbReference type="ChEBI" id="CHEBI:15378"/>
        <dbReference type="ChEBI" id="CHEBI:16389"/>
        <dbReference type="ChEBI" id="CHEBI:17976"/>
        <dbReference type="ChEBI" id="CHEBI:57540"/>
        <dbReference type="ChEBI" id="CHEBI:57945"/>
        <dbReference type="EC" id="7.1.1.2"/>
    </reaction>
</comment>
<geneLocation type="mitochondrion" evidence="20"/>
<keyword evidence="16 18" id="KW-0472">Membrane</keyword>
<name>A0A343KJ57_9HEMI</name>
<proteinExistence type="inferred from homology"/>
<feature type="domain" description="NADH:quinone oxidoreductase/Mrp antiporter transmembrane" evidence="19">
    <location>
        <begin position="25"/>
        <end position="274"/>
    </location>
</feature>
<accession>A0A343KJ57</accession>
<evidence type="ECO:0000256" key="16">
    <source>
        <dbReference type="ARBA" id="ARBA00023136"/>
    </source>
</evidence>
<evidence type="ECO:0000256" key="11">
    <source>
        <dbReference type="ARBA" id="ARBA00022982"/>
    </source>
</evidence>
<dbReference type="EC" id="7.1.1.2" evidence="4 18"/>
<evidence type="ECO:0000256" key="9">
    <source>
        <dbReference type="ARBA" id="ARBA00022792"/>
    </source>
</evidence>
<keyword evidence="6" id="KW-0813">Transport</keyword>
<dbReference type="EMBL" id="KY039116">
    <property type="protein sequence ID" value="ATG83162.1"/>
    <property type="molecule type" value="Genomic_DNA"/>
</dbReference>
<dbReference type="GO" id="GO:0008137">
    <property type="term" value="F:NADH dehydrogenase (ubiquinone) activity"/>
    <property type="evidence" value="ECO:0007669"/>
    <property type="project" value="UniProtKB-EC"/>
</dbReference>
<dbReference type="AlphaFoldDB" id="A0A343KJ57"/>
<keyword evidence="15 18" id="KW-0496">Mitochondrion</keyword>